<comment type="subcellular location">
    <subcellularLocation>
        <location evidence="1">Cytoplasm</location>
    </subcellularLocation>
</comment>
<keyword evidence="4" id="KW-0677">Repeat</keyword>
<evidence type="ECO:0000256" key="5">
    <source>
        <dbReference type="SAM" id="MobiDB-lite"/>
    </source>
</evidence>
<dbReference type="InterPro" id="IPR036322">
    <property type="entry name" value="WD40_repeat_dom_sf"/>
</dbReference>
<dbReference type="AlphaFoldDB" id="A0AAX4PKH9"/>
<evidence type="ECO:0000256" key="3">
    <source>
        <dbReference type="ARBA" id="ARBA00022574"/>
    </source>
</evidence>
<name>A0AAX4PKH9_9CHLO</name>
<dbReference type="InterPro" id="IPR050687">
    <property type="entry name" value="Dynein_IC"/>
</dbReference>
<feature type="compositionally biased region" description="Low complexity" evidence="5">
    <location>
        <begin position="84"/>
        <end position="96"/>
    </location>
</feature>
<feature type="region of interest" description="Disordered" evidence="5">
    <location>
        <begin position="246"/>
        <end position="272"/>
    </location>
</feature>
<evidence type="ECO:0000313" key="7">
    <source>
        <dbReference type="Proteomes" id="UP001472866"/>
    </source>
</evidence>
<feature type="compositionally biased region" description="Basic and acidic residues" evidence="5">
    <location>
        <begin position="248"/>
        <end position="264"/>
    </location>
</feature>
<protein>
    <submittedName>
        <fullName evidence="6">WD repeat-containing protein</fullName>
    </submittedName>
</protein>
<evidence type="ECO:0000256" key="2">
    <source>
        <dbReference type="ARBA" id="ARBA00022490"/>
    </source>
</evidence>
<dbReference type="SUPFAM" id="SSF50978">
    <property type="entry name" value="WD40 repeat-like"/>
    <property type="match status" value="1"/>
</dbReference>
<proteinExistence type="predicted"/>
<accession>A0AAX4PKH9</accession>
<dbReference type="EMBL" id="CP151516">
    <property type="protein sequence ID" value="WZN66641.1"/>
    <property type="molecule type" value="Genomic_DNA"/>
</dbReference>
<dbReference type="GO" id="GO:0097014">
    <property type="term" value="C:ciliary plasm"/>
    <property type="evidence" value="ECO:0007669"/>
    <property type="project" value="TreeGrafter"/>
</dbReference>
<keyword evidence="3" id="KW-0853">WD repeat</keyword>
<organism evidence="6 7">
    <name type="scientific">Chloropicon roscoffensis</name>
    <dbReference type="NCBI Taxonomy" id="1461544"/>
    <lineage>
        <taxon>Eukaryota</taxon>
        <taxon>Viridiplantae</taxon>
        <taxon>Chlorophyta</taxon>
        <taxon>Chloropicophyceae</taxon>
        <taxon>Chloropicales</taxon>
        <taxon>Chloropicaceae</taxon>
        <taxon>Chloropicon</taxon>
    </lineage>
</organism>
<keyword evidence="7" id="KW-1185">Reference proteome</keyword>
<keyword evidence="2" id="KW-0963">Cytoplasm</keyword>
<dbReference type="GO" id="GO:0045503">
    <property type="term" value="F:dynein light chain binding"/>
    <property type="evidence" value="ECO:0007669"/>
    <property type="project" value="TreeGrafter"/>
</dbReference>
<gene>
    <name evidence="6" type="ORF">HKI87_16g82090</name>
</gene>
<dbReference type="Proteomes" id="UP001472866">
    <property type="component" value="Chromosome 16"/>
</dbReference>
<evidence type="ECO:0000256" key="4">
    <source>
        <dbReference type="ARBA" id="ARBA00022737"/>
    </source>
</evidence>
<evidence type="ECO:0000313" key="6">
    <source>
        <dbReference type="EMBL" id="WZN66641.1"/>
    </source>
</evidence>
<dbReference type="GO" id="GO:0042073">
    <property type="term" value="P:intraciliary transport"/>
    <property type="evidence" value="ECO:0007669"/>
    <property type="project" value="TreeGrafter"/>
</dbReference>
<reference evidence="6 7" key="1">
    <citation type="submission" date="2024-03" db="EMBL/GenBank/DDBJ databases">
        <title>Complete genome sequence of the green alga Chloropicon roscoffensis RCC1871.</title>
        <authorList>
            <person name="Lemieux C."/>
            <person name="Pombert J.-F."/>
            <person name="Otis C."/>
            <person name="Turmel M."/>
        </authorList>
    </citation>
    <scope>NUCLEOTIDE SEQUENCE [LARGE SCALE GENOMIC DNA]</scope>
    <source>
        <strain evidence="6 7">RCC1871</strain>
    </source>
</reference>
<dbReference type="GO" id="GO:0005868">
    <property type="term" value="C:cytoplasmic dynein complex"/>
    <property type="evidence" value="ECO:0007669"/>
    <property type="project" value="TreeGrafter"/>
</dbReference>
<feature type="region of interest" description="Disordered" evidence="5">
    <location>
        <begin position="53"/>
        <end position="96"/>
    </location>
</feature>
<dbReference type="Pfam" id="PF00400">
    <property type="entry name" value="WD40"/>
    <property type="match status" value="1"/>
</dbReference>
<dbReference type="Gene3D" id="2.130.10.10">
    <property type="entry name" value="YVTN repeat-like/Quinoprotein amine dehydrogenase"/>
    <property type="match status" value="1"/>
</dbReference>
<dbReference type="InterPro" id="IPR001680">
    <property type="entry name" value="WD40_rpt"/>
</dbReference>
<dbReference type="PANTHER" id="PTHR12442">
    <property type="entry name" value="DYNEIN INTERMEDIATE CHAIN"/>
    <property type="match status" value="1"/>
</dbReference>
<sequence length="601" mass="64253">MASAGASPGQGQERFWSETRLDGDLHLYRGTLRDSKEGTTGVDIASSWRAKEAGIPRQDSALQTEEVAVADGGSQATERSEAGTMTEAPEAAASTATTLERAEVDADPGALARKISTRLDLEGSRDEDLAPFLERVSPLMLEELDRNASSTAFSFRRTLVDDRNTAVDLVHVLEPKLPASRSLASANANAGVEAAAASNPHGLRVTQVSWNATGYALAATYGRFDVSGWSDLPGALVVWNLGSRRRKGPEADEAGKAGKRRGAESVKLPETNSHEPDVVIETDVCLQCCSCHPTHPALVAAGAYSGEVYVWNVSSSDDFASDSEVARTRITPKSHHDPVVSVAWRRAPQSFGSNKDEDYQLVSLGMDGKVLVWAWRKGGTIEAPLFGHELVHANPRTHKIITWGGTSLSFWRQQKQGNLAFVAGAEGGGVFRCLLDDESAAGSSYRSPIKASLAPHAGMTTAVASSPFHRGLFATCGSDSVSKIFNSQSNKPILELEPACAGLFSLSWSPCRPLVFAAGTGDGRVFLYDLAASRSMPVRQIEQDNQGSGAVYSVELNPKLAPYVATTQGDRVRVWEMGPQLTEEVVGERDGLRKLASSLAE</sequence>
<dbReference type="PANTHER" id="PTHR12442:SF26">
    <property type="entry name" value="CYTOPLASMIC DYNEIN 2 INTERMEDIATE CHAIN 2"/>
    <property type="match status" value="1"/>
</dbReference>
<evidence type="ECO:0000256" key="1">
    <source>
        <dbReference type="ARBA" id="ARBA00004496"/>
    </source>
</evidence>
<dbReference type="GO" id="GO:0045504">
    <property type="term" value="F:dynein heavy chain binding"/>
    <property type="evidence" value="ECO:0007669"/>
    <property type="project" value="TreeGrafter"/>
</dbReference>
<dbReference type="SMART" id="SM00320">
    <property type="entry name" value="WD40"/>
    <property type="match status" value="5"/>
</dbReference>
<dbReference type="InterPro" id="IPR015943">
    <property type="entry name" value="WD40/YVTN_repeat-like_dom_sf"/>
</dbReference>